<accession>A0ABU9UCI2</accession>
<evidence type="ECO:0000256" key="3">
    <source>
        <dbReference type="ARBA" id="ARBA00022801"/>
    </source>
</evidence>
<keyword evidence="3" id="KW-0378">Hydrolase</keyword>
<evidence type="ECO:0000256" key="1">
    <source>
        <dbReference type="ARBA" id="ARBA00001947"/>
    </source>
</evidence>
<dbReference type="InterPro" id="IPR036866">
    <property type="entry name" value="RibonucZ/Hydroxyglut_hydro"/>
</dbReference>
<dbReference type="SUPFAM" id="SSF56281">
    <property type="entry name" value="Metallo-hydrolase/oxidoreductase"/>
    <property type="match status" value="1"/>
</dbReference>
<sequence>MVKKIVSGQLGCNSYIYIDENNNSQYIIDPGTEPDKIIDYIDTSLKIRAIICTHGHLDHIAGLNYLKSKLKEITNIIPPVYIGEEDSIFISDKAEEIHRKFFAKMGIDYENLISHNIQLMSEHVTVKEGSKIDNLTIIHTPGHSPGSICIYSRQEKILFSGDTLFDMSIGRTDLLFSNPQEIFYSLAKLCRLPEETIVYPGHGETTTIGKEKEYNSFIRQIY</sequence>
<dbReference type="Pfam" id="PF00753">
    <property type="entry name" value="Lactamase_B"/>
    <property type="match status" value="1"/>
</dbReference>
<comment type="caution">
    <text evidence="6">The sequence shown here is derived from an EMBL/GenBank/DDBJ whole genome shotgun (WGS) entry which is preliminary data.</text>
</comment>
<dbReference type="Proteomes" id="UP001466331">
    <property type="component" value="Unassembled WGS sequence"/>
</dbReference>
<dbReference type="Gene3D" id="3.60.15.10">
    <property type="entry name" value="Ribonuclease Z/Hydroxyacylglutathione hydrolase-like"/>
    <property type="match status" value="1"/>
</dbReference>
<dbReference type="PANTHER" id="PTHR46233">
    <property type="entry name" value="HYDROXYACYLGLUTATHIONE HYDROLASE GLOC"/>
    <property type="match status" value="1"/>
</dbReference>
<evidence type="ECO:0000256" key="2">
    <source>
        <dbReference type="ARBA" id="ARBA00022723"/>
    </source>
</evidence>
<dbReference type="EMBL" id="JBCHKQ010000003">
    <property type="protein sequence ID" value="MEM5948381.1"/>
    <property type="molecule type" value="Genomic_DNA"/>
</dbReference>
<comment type="cofactor">
    <cofactor evidence="1">
        <name>Zn(2+)</name>
        <dbReference type="ChEBI" id="CHEBI:29105"/>
    </cofactor>
</comment>
<keyword evidence="2" id="KW-0479">Metal-binding</keyword>
<keyword evidence="4" id="KW-0862">Zinc</keyword>
<dbReference type="CDD" id="cd06262">
    <property type="entry name" value="metallo-hydrolase-like_MBL-fold"/>
    <property type="match status" value="1"/>
</dbReference>
<evidence type="ECO:0000259" key="5">
    <source>
        <dbReference type="SMART" id="SM00849"/>
    </source>
</evidence>
<reference evidence="6 7" key="1">
    <citation type="submission" date="2024-03" db="EMBL/GenBank/DDBJ databases">
        <title>Ignisphaera cupida sp. nov., a hyperthermophilic hydrolytic archaeon from a hot spring of Kamchatka, and proposal of Ignisphaeraceae fam. nov.</title>
        <authorList>
            <person name="Podosokorskaya O.A."/>
            <person name="Elcheninov A.G."/>
            <person name="Maltseva A.I."/>
            <person name="Zayulina K.S."/>
            <person name="Novikov A."/>
            <person name="Merkel A.Y."/>
        </authorList>
    </citation>
    <scope>NUCLEOTIDE SEQUENCE [LARGE SCALE GENOMIC DNA]</scope>
    <source>
        <strain evidence="6 7">38H-sp</strain>
    </source>
</reference>
<name>A0ABU9UCI2_9SPIR</name>
<dbReference type="SMART" id="SM00849">
    <property type="entry name" value="Lactamase_B"/>
    <property type="match status" value="1"/>
</dbReference>
<dbReference type="PANTHER" id="PTHR46233:SF3">
    <property type="entry name" value="HYDROXYACYLGLUTATHIONE HYDROLASE GLOC"/>
    <property type="match status" value="1"/>
</dbReference>
<keyword evidence="7" id="KW-1185">Reference proteome</keyword>
<gene>
    <name evidence="6" type="ORF">WKV44_07470</name>
</gene>
<dbReference type="InterPro" id="IPR051453">
    <property type="entry name" value="MBL_Glyoxalase_II"/>
</dbReference>
<evidence type="ECO:0000313" key="6">
    <source>
        <dbReference type="EMBL" id="MEM5948381.1"/>
    </source>
</evidence>
<dbReference type="RefSeq" id="WP_420069831.1">
    <property type="nucleotide sequence ID" value="NZ_JBCHKQ010000003.1"/>
</dbReference>
<evidence type="ECO:0000313" key="7">
    <source>
        <dbReference type="Proteomes" id="UP001466331"/>
    </source>
</evidence>
<evidence type="ECO:0000256" key="4">
    <source>
        <dbReference type="ARBA" id="ARBA00022833"/>
    </source>
</evidence>
<feature type="domain" description="Metallo-beta-lactamase" evidence="5">
    <location>
        <begin position="11"/>
        <end position="202"/>
    </location>
</feature>
<organism evidence="6 7">
    <name type="scientific">Rarispira pelagica</name>
    <dbReference type="NCBI Taxonomy" id="3141764"/>
    <lineage>
        <taxon>Bacteria</taxon>
        <taxon>Pseudomonadati</taxon>
        <taxon>Spirochaetota</taxon>
        <taxon>Spirochaetia</taxon>
        <taxon>Winmispirales</taxon>
        <taxon>Winmispiraceae</taxon>
        <taxon>Rarispira</taxon>
    </lineage>
</organism>
<protein>
    <submittedName>
        <fullName evidence="6">MBL fold metallo-hydrolase</fullName>
    </submittedName>
</protein>
<dbReference type="InterPro" id="IPR001279">
    <property type="entry name" value="Metallo-B-lactamas"/>
</dbReference>
<proteinExistence type="predicted"/>